<keyword evidence="7 11" id="KW-0067">ATP-binding</keyword>
<dbReference type="InterPro" id="IPR015944">
    <property type="entry name" value="Gly-tRNA-synth_bsu"/>
</dbReference>
<evidence type="ECO:0000256" key="10">
    <source>
        <dbReference type="ARBA" id="ARBA00047937"/>
    </source>
</evidence>
<evidence type="ECO:0000256" key="1">
    <source>
        <dbReference type="ARBA" id="ARBA00004496"/>
    </source>
</evidence>
<dbReference type="GO" id="GO:0004814">
    <property type="term" value="F:arginine-tRNA ligase activity"/>
    <property type="evidence" value="ECO:0007669"/>
    <property type="project" value="InterPro"/>
</dbReference>
<evidence type="ECO:0000313" key="13">
    <source>
        <dbReference type="EMBL" id="QEX16028.1"/>
    </source>
</evidence>
<dbReference type="AlphaFoldDB" id="A0A5J6MEX5"/>
<protein>
    <recommendedName>
        <fullName evidence="11">Glycine--tRNA ligase beta subunit</fullName>
        <ecNumber evidence="11">6.1.1.14</ecNumber>
    </recommendedName>
    <alternativeName>
        <fullName evidence="11">Glycyl-tRNA synthetase beta subunit</fullName>
        <shortName evidence="11">GlyRS</shortName>
    </alternativeName>
</protein>
<dbReference type="InterPro" id="IPR008909">
    <property type="entry name" value="DALR_anticod-bd"/>
</dbReference>
<dbReference type="OrthoDB" id="9775440at2"/>
<evidence type="ECO:0000256" key="2">
    <source>
        <dbReference type="ARBA" id="ARBA00008226"/>
    </source>
</evidence>
<dbReference type="SUPFAM" id="SSF109604">
    <property type="entry name" value="HD-domain/PDEase-like"/>
    <property type="match status" value="1"/>
</dbReference>
<dbReference type="GO" id="GO:0005524">
    <property type="term" value="F:ATP binding"/>
    <property type="evidence" value="ECO:0007669"/>
    <property type="project" value="UniProtKB-UniRule"/>
</dbReference>
<comment type="similarity">
    <text evidence="2 11">Belongs to the class-II aminoacyl-tRNA synthetase family.</text>
</comment>
<evidence type="ECO:0000256" key="5">
    <source>
        <dbReference type="ARBA" id="ARBA00022598"/>
    </source>
</evidence>
<comment type="catalytic activity">
    <reaction evidence="10 11">
        <text>tRNA(Gly) + glycine + ATP = glycyl-tRNA(Gly) + AMP + diphosphate</text>
        <dbReference type="Rhea" id="RHEA:16013"/>
        <dbReference type="Rhea" id="RHEA-COMP:9664"/>
        <dbReference type="Rhea" id="RHEA-COMP:9683"/>
        <dbReference type="ChEBI" id="CHEBI:30616"/>
        <dbReference type="ChEBI" id="CHEBI:33019"/>
        <dbReference type="ChEBI" id="CHEBI:57305"/>
        <dbReference type="ChEBI" id="CHEBI:78442"/>
        <dbReference type="ChEBI" id="CHEBI:78522"/>
        <dbReference type="ChEBI" id="CHEBI:456215"/>
        <dbReference type="EC" id="6.1.1.14"/>
    </reaction>
</comment>
<keyword evidence="9 11" id="KW-0030">Aminoacyl-tRNA synthetase</keyword>
<dbReference type="EC" id="6.1.1.14" evidence="11"/>
<dbReference type="KEGG" id="htq:FRZ44_13180"/>
<dbReference type="NCBIfam" id="TIGR00211">
    <property type="entry name" value="glyS"/>
    <property type="match status" value="1"/>
</dbReference>
<dbReference type="GO" id="GO:0005829">
    <property type="term" value="C:cytosol"/>
    <property type="evidence" value="ECO:0007669"/>
    <property type="project" value="TreeGrafter"/>
</dbReference>
<dbReference type="GO" id="GO:0004820">
    <property type="term" value="F:glycine-tRNA ligase activity"/>
    <property type="evidence" value="ECO:0007669"/>
    <property type="project" value="UniProtKB-UniRule"/>
</dbReference>
<keyword evidence="6 11" id="KW-0547">Nucleotide-binding</keyword>
<dbReference type="PANTHER" id="PTHR30075">
    <property type="entry name" value="GLYCYL-TRNA SYNTHETASE"/>
    <property type="match status" value="1"/>
</dbReference>
<dbReference type="RefSeq" id="WP_151176426.1">
    <property type="nucleotide sequence ID" value="NZ_CP042906.1"/>
</dbReference>
<evidence type="ECO:0000313" key="14">
    <source>
        <dbReference type="Proteomes" id="UP000326202"/>
    </source>
</evidence>
<keyword evidence="14" id="KW-1185">Reference proteome</keyword>
<organism evidence="13 14">
    <name type="scientific">Hypericibacter terrae</name>
    <dbReference type="NCBI Taxonomy" id="2602015"/>
    <lineage>
        <taxon>Bacteria</taxon>
        <taxon>Pseudomonadati</taxon>
        <taxon>Pseudomonadota</taxon>
        <taxon>Alphaproteobacteria</taxon>
        <taxon>Rhodospirillales</taxon>
        <taxon>Dongiaceae</taxon>
        <taxon>Hypericibacter</taxon>
    </lineage>
</organism>
<evidence type="ECO:0000256" key="9">
    <source>
        <dbReference type="ARBA" id="ARBA00023146"/>
    </source>
</evidence>
<accession>A0A5J6MEX5</accession>
<dbReference type="PANTHER" id="PTHR30075:SF2">
    <property type="entry name" value="GLYCINE--TRNA LIGASE, CHLOROPLASTIC_MITOCHONDRIAL 2"/>
    <property type="match status" value="1"/>
</dbReference>
<dbReference type="Pfam" id="PF02092">
    <property type="entry name" value="tRNA_synt_2f"/>
    <property type="match status" value="1"/>
</dbReference>
<dbReference type="GO" id="GO:0006426">
    <property type="term" value="P:glycyl-tRNA aminoacylation"/>
    <property type="evidence" value="ECO:0007669"/>
    <property type="project" value="UniProtKB-UniRule"/>
</dbReference>
<dbReference type="HAMAP" id="MF_00255">
    <property type="entry name" value="Gly_tRNA_synth_beta"/>
    <property type="match status" value="1"/>
</dbReference>
<dbReference type="PROSITE" id="PS50861">
    <property type="entry name" value="AA_TRNA_LIGASE_II_GLYAB"/>
    <property type="match status" value="1"/>
</dbReference>
<proteinExistence type="inferred from homology"/>
<keyword evidence="5 11" id="KW-0436">Ligase</keyword>
<evidence type="ECO:0000256" key="8">
    <source>
        <dbReference type="ARBA" id="ARBA00022917"/>
    </source>
</evidence>
<dbReference type="EMBL" id="CP042906">
    <property type="protein sequence ID" value="QEX16028.1"/>
    <property type="molecule type" value="Genomic_DNA"/>
</dbReference>
<evidence type="ECO:0000256" key="4">
    <source>
        <dbReference type="ARBA" id="ARBA00022490"/>
    </source>
</evidence>
<evidence type="ECO:0000259" key="12">
    <source>
        <dbReference type="Pfam" id="PF05746"/>
    </source>
</evidence>
<dbReference type="Pfam" id="PF05746">
    <property type="entry name" value="DALR_1"/>
    <property type="match status" value="1"/>
</dbReference>
<keyword evidence="8 11" id="KW-0648">Protein biosynthesis</keyword>
<dbReference type="InterPro" id="IPR006194">
    <property type="entry name" value="Gly-tRNA-synth_heterodimer"/>
</dbReference>
<keyword evidence="4 11" id="KW-0963">Cytoplasm</keyword>
<evidence type="ECO:0000256" key="11">
    <source>
        <dbReference type="HAMAP-Rule" id="MF_00255"/>
    </source>
</evidence>
<name>A0A5J6MEX5_9PROT</name>
<dbReference type="GO" id="GO:0006420">
    <property type="term" value="P:arginyl-tRNA aminoacylation"/>
    <property type="evidence" value="ECO:0007669"/>
    <property type="project" value="InterPro"/>
</dbReference>
<evidence type="ECO:0000256" key="7">
    <source>
        <dbReference type="ARBA" id="ARBA00022840"/>
    </source>
</evidence>
<reference evidence="13 14" key="1">
    <citation type="submission" date="2019-08" db="EMBL/GenBank/DDBJ databases">
        <title>Hyperibacter terrae gen. nov., sp. nov. and Hyperibacter viscosus sp. nov., two new members in the family Rhodospirillaceae isolated from the rhizosphere of Hypericum perforatum.</title>
        <authorList>
            <person name="Noviana Z."/>
        </authorList>
    </citation>
    <scope>NUCLEOTIDE SEQUENCE [LARGE SCALE GENOMIC DNA]</scope>
    <source>
        <strain evidence="13 14">R5913</strain>
    </source>
</reference>
<evidence type="ECO:0000256" key="6">
    <source>
        <dbReference type="ARBA" id="ARBA00022741"/>
    </source>
</evidence>
<dbReference type="Proteomes" id="UP000326202">
    <property type="component" value="Chromosome"/>
</dbReference>
<evidence type="ECO:0000256" key="3">
    <source>
        <dbReference type="ARBA" id="ARBA00011209"/>
    </source>
</evidence>
<dbReference type="PRINTS" id="PR01045">
    <property type="entry name" value="TRNASYNTHGB"/>
</dbReference>
<sequence length="695" mass="75491">MAELLLELFSEEIPARMQARAAEELKRLVTEKLKAAGLAFAKAESYVTPRRLALGVHDLPTQQPDISEEKKGPRVGSPDQAVQGFLKSAGLASLDQCEQRDTGKGIFWFAVSKKTGGPTAAMLPALLSEAVAALSWPKSMRFASQSFRWVRPLHAITAMFDGKPLKGRFDLGGAVLNFGDESRGHRFLSPGAFPVDAMADYKHRLKEHYVILDPSERRAEILRQAEAKAGEVQLKLRHDEGLLDEVTGLVEWPVVLMGRIDEAFMSLPPEVLTGSMRAHQKYFAVTEGSGKLAPRFLVVSNMETKDKGAAIVAGNERVLRARLSDAQFFWDQDRKVRLEERLPALKDIVFHAKLGTVAEKMARVKTLALELAKSIPGADPAKVARAAELAKADLVTGMVGEFPELQGVMGRYYALAQGEAPEVAHAIAEHYSPLGPNDACPTAPVSVAVALADKIDILVGFFAIDEKPTGSKDPFALRRAALGAIRLIIENKLRISLRAAFKKANSQLDYQQAGSTGKFDSEELLTFFADRLKVALKEKGARHDLIAAVFALGGDDDLVRLLARVEALAKFLATEDGAHLLTAQKRAANILRIEEKKDGKSYEGGADPELFKEAAEKALGQALGAAADRAQQAVAKEDFTGAMAAMSSLRSPVDAFFDTVTVNDANPDLRANRLRLLSRIRATLGLVADFSKIEG</sequence>
<comment type="subcellular location">
    <subcellularLocation>
        <location evidence="1 11">Cytoplasm</location>
    </subcellularLocation>
</comment>
<comment type="subunit">
    <text evidence="3 11">Tetramer of two alpha and two beta subunits.</text>
</comment>
<gene>
    <name evidence="11 13" type="primary">glyS</name>
    <name evidence="13" type="ORF">FRZ44_13180</name>
</gene>
<feature type="domain" description="DALR anticodon binding" evidence="12">
    <location>
        <begin position="582"/>
        <end position="685"/>
    </location>
</feature>